<comment type="subcellular location">
    <subcellularLocation>
        <location evidence="1">Mitochondrion</location>
    </subcellularLocation>
</comment>
<protein>
    <submittedName>
        <fullName evidence="9">tRNA modification GTPase GTPBP3, mitochondrial</fullName>
    </submittedName>
</protein>
<name>A0A5N5SRX0_9CRUS</name>
<keyword evidence="5" id="KW-0342">GTP-binding</keyword>
<dbReference type="Pfam" id="PF12631">
    <property type="entry name" value="MnmE_helical"/>
    <property type="match status" value="1"/>
</dbReference>
<dbReference type="InterPro" id="IPR018948">
    <property type="entry name" value="GTP-bd_TrmE_N"/>
</dbReference>
<dbReference type="AlphaFoldDB" id="A0A5N5SRX0"/>
<dbReference type="FunFam" id="3.30.1360.120:FF:000007">
    <property type="entry name" value="tRNA modification GTPase GTPBP3, mitochondrial"/>
    <property type="match status" value="1"/>
</dbReference>
<dbReference type="HAMAP" id="MF_00379">
    <property type="entry name" value="GTPase_MnmE"/>
    <property type="match status" value="1"/>
</dbReference>
<dbReference type="CDD" id="cd14858">
    <property type="entry name" value="TrmE_N"/>
    <property type="match status" value="1"/>
</dbReference>
<dbReference type="Gene3D" id="3.30.1360.120">
    <property type="entry name" value="Probable tRNA modification gtpase trme, domain 1"/>
    <property type="match status" value="1"/>
</dbReference>
<dbReference type="InterPro" id="IPR006073">
    <property type="entry name" value="GTP-bd"/>
</dbReference>
<dbReference type="SUPFAM" id="SSF52540">
    <property type="entry name" value="P-loop containing nucleoside triphosphate hydrolases"/>
    <property type="match status" value="1"/>
</dbReference>
<evidence type="ECO:0000256" key="1">
    <source>
        <dbReference type="ARBA" id="ARBA00004173"/>
    </source>
</evidence>
<evidence type="ECO:0000313" key="9">
    <source>
        <dbReference type="EMBL" id="KAB7496916.1"/>
    </source>
</evidence>
<dbReference type="NCBIfam" id="TIGR00231">
    <property type="entry name" value="small_GTP"/>
    <property type="match status" value="1"/>
</dbReference>
<dbReference type="CDD" id="cd04164">
    <property type="entry name" value="trmE"/>
    <property type="match status" value="1"/>
</dbReference>
<organism evidence="9 10">
    <name type="scientific">Armadillidium nasatum</name>
    <dbReference type="NCBI Taxonomy" id="96803"/>
    <lineage>
        <taxon>Eukaryota</taxon>
        <taxon>Metazoa</taxon>
        <taxon>Ecdysozoa</taxon>
        <taxon>Arthropoda</taxon>
        <taxon>Crustacea</taxon>
        <taxon>Multicrustacea</taxon>
        <taxon>Malacostraca</taxon>
        <taxon>Eumalacostraca</taxon>
        <taxon>Peracarida</taxon>
        <taxon>Isopoda</taxon>
        <taxon>Oniscidea</taxon>
        <taxon>Crinocheta</taxon>
        <taxon>Armadillidiidae</taxon>
        <taxon>Armadillidium</taxon>
    </lineage>
</organism>
<dbReference type="NCBIfam" id="NF003661">
    <property type="entry name" value="PRK05291.1-3"/>
    <property type="match status" value="1"/>
</dbReference>
<evidence type="ECO:0000256" key="2">
    <source>
        <dbReference type="ARBA" id="ARBA00011043"/>
    </source>
</evidence>
<dbReference type="GO" id="GO:0003924">
    <property type="term" value="F:GTPase activity"/>
    <property type="evidence" value="ECO:0007669"/>
    <property type="project" value="InterPro"/>
</dbReference>
<dbReference type="EMBL" id="SEYY01020916">
    <property type="protein sequence ID" value="KAB7496916.1"/>
    <property type="molecule type" value="Genomic_DNA"/>
</dbReference>
<dbReference type="InterPro" id="IPR027266">
    <property type="entry name" value="TrmE/GcvT-like"/>
</dbReference>
<dbReference type="GO" id="GO:0002098">
    <property type="term" value="P:tRNA wobble uridine modification"/>
    <property type="evidence" value="ECO:0007669"/>
    <property type="project" value="TreeGrafter"/>
</dbReference>
<feature type="domain" description="GTP-binding protein TrmE N-terminal" evidence="7">
    <location>
        <begin position="24"/>
        <end position="125"/>
    </location>
</feature>
<gene>
    <name evidence="9" type="primary">gtpbp3</name>
    <name evidence="9" type="ORF">Anas_07729</name>
</gene>
<feature type="domain" description="G" evidence="6">
    <location>
        <begin position="225"/>
        <end position="321"/>
    </location>
</feature>
<dbReference type="SUPFAM" id="SSF116878">
    <property type="entry name" value="TrmE connector domain"/>
    <property type="match status" value="1"/>
</dbReference>
<dbReference type="Pfam" id="PF01926">
    <property type="entry name" value="MMR_HSR1"/>
    <property type="match status" value="1"/>
</dbReference>
<evidence type="ECO:0000256" key="5">
    <source>
        <dbReference type="ARBA" id="ARBA00023134"/>
    </source>
</evidence>
<evidence type="ECO:0000256" key="4">
    <source>
        <dbReference type="ARBA" id="ARBA00022741"/>
    </source>
</evidence>
<evidence type="ECO:0000256" key="3">
    <source>
        <dbReference type="ARBA" id="ARBA00022694"/>
    </source>
</evidence>
<proteinExistence type="inferred from homology"/>
<keyword evidence="4" id="KW-0547">Nucleotide-binding</keyword>
<evidence type="ECO:0000313" key="10">
    <source>
        <dbReference type="Proteomes" id="UP000326759"/>
    </source>
</evidence>
<sequence>MSYRLSTVYALSSGIVYKRVNIAGLGKCGVAVVRVSGKNAKECILKMTLSSRTEGLPQARKSVLRKIIHPYTGEILDKGLVLWFPSPKSFTGEDCVEFHIHGGPAVCKAVLSALGKLPKFTPAEPDLTSIEGLGDLIHAETEAQRRQAFKQMEGSLFKMYSKWRNLIIDTRANIEAYIDFSEEENIEKGVLLSVRQNLDILKQEIVSHLQDSRKGERLKSGLNLTIIGKPNAGKSSFLNALVQRPAAIVSPIAGTTRDVVKVSYDIGGYPVNINDTAGLHASEDIVEIEGIHRAFKEIEKTDIAIIIIDAVELVKELEEILKSEFNLKGFLKKYFYQVQAFKNSNIKSHEATYDWLREENFLILVNKVDLITKEQKLELENYFVKYKNIIFMSLVTFEGFDYGISKVKMLCESLCGSEHLEQSPYLTSQRQRTHIEGCYKHLLAVTGEQLVGYEDDENDFLFDLLCREETLVLAAQRLSLASTELGKVTGHITTEDILDKIFSSFCIGK</sequence>
<dbReference type="OrthoDB" id="188276at2759"/>
<evidence type="ECO:0000259" key="6">
    <source>
        <dbReference type="Pfam" id="PF01926"/>
    </source>
</evidence>
<dbReference type="InterPro" id="IPR027417">
    <property type="entry name" value="P-loop_NTPase"/>
</dbReference>
<accession>A0A5N5SRX0</accession>
<dbReference type="Pfam" id="PF10396">
    <property type="entry name" value="TrmE_N"/>
    <property type="match status" value="1"/>
</dbReference>
<dbReference type="GO" id="GO:0030488">
    <property type="term" value="P:tRNA methylation"/>
    <property type="evidence" value="ECO:0007669"/>
    <property type="project" value="TreeGrafter"/>
</dbReference>
<dbReference type="InterPro" id="IPR004520">
    <property type="entry name" value="GTPase_MnmE"/>
</dbReference>
<dbReference type="InterPro" id="IPR031168">
    <property type="entry name" value="G_TrmE"/>
</dbReference>
<keyword evidence="3" id="KW-0819">tRNA processing</keyword>
<comment type="similarity">
    <text evidence="2">Belongs to the TRAFAC class TrmE-Era-EngA-EngB-Septin-like GTPase superfamily. TrmE GTPase family.</text>
</comment>
<dbReference type="Gene3D" id="3.40.50.300">
    <property type="entry name" value="P-loop containing nucleotide triphosphate hydrolases"/>
    <property type="match status" value="1"/>
</dbReference>
<dbReference type="InterPro" id="IPR025867">
    <property type="entry name" value="MnmE_helical"/>
</dbReference>
<reference evidence="9 10" key="1">
    <citation type="journal article" date="2019" name="PLoS Biol.">
        <title>Sex chromosomes control vertical transmission of feminizing Wolbachia symbionts in an isopod.</title>
        <authorList>
            <person name="Becking T."/>
            <person name="Chebbi M.A."/>
            <person name="Giraud I."/>
            <person name="Moumen B."/>
            <person name="Laverre T."/>
            <person name="Caubet Y."/>
            <person name="Peccoud J."/>
            <person name="Gilbert C."/>
            <person name="Cordaux R."/>
        </authorList>
    </citation>
    <scope>NUCLEOTIDE SEQUENCE [LARGE SCALE GENOMIC DNA]</scope>
    <source>
        <strain evidence="9">ANa2</strain>
        <tissue evidence="9">Whole body excluding digestive tract and cuticle</tissue>
    </source>
</reference>
<dbReference type="InterPro" id="IPR027368">
    <property type="entry name" value="MnmE_dom2"/>
</dbReference>
<feature type="domain" description="MnmE helical" evidence="8">
    <location>
        <begin position="127"/>
        <end position="506"/>
    </location>
</feature>
<evidence type="ECO:0000259" key="8">
    <source>
        <dbReference type="Pfam" id="PF12631"/>
    </source>
</evidence>
<comment type="caution">
    <text evidence="9">The sequence shown here is derived from an EMBL/GenBank/DDBJ whole genome shotgun (WGS) entry which is preliminary data.</text>
</comment>
<evidence type="ECO:0000259" key="7">
    <source>
        <dbReference type="Pfam" id="PF10396"/>
    </source>
</evidence>
<dbReference type="InterPro" id="IPR005225">
    <property type="entry name" value="Small_GTP-bd"/>
</dbReference>
<keyword evidence="10" id="KW-1185">Reference proteome</keyword>
<dbReference type="PANTHER" id="PTHR42714:SF2">
    <property type="entry name" value="TRNA MODIFICATION GTPASE GTPBP3, MITOCHONDRIAL"/>
    <property type="match status" value="1"/>
</dbReference>
<dbReference type="GO" id="GO:0005739">
    <property type="term" value="C:mitochondrion"/>
    <property type="evidence" value="ECO:0007669"/>
    <property type="project" value="UniProtKB-SubCell"/>
</dbReference>
<dbReference type="GO" id="GO:0005525">
    <property type="term" value="F:GTP binding"/>
    <property type="evidence" value="ECO:0007669"/>
    <property type="project" value="UniProtKB-KW"/>
</dbReference>
<dbReference type="Proteomes" id="UP000326759">
    <property type="component" value="Unassembled WGS sequence"/>
</dbReference>
<dbReference type="PANTHER" id="PTHR42714">
    <property type="entry name" value="TRNA MODIFICATION GTPASE GTPBP3"/>
    <property type="match status" value="1"/>
</dbReference>
<dbReference type="Gene3D" id="1.20.120.430">
    <property type="entry name" value="tRNA modification GTPase MnmE domain 2"/>
    <property type="match status" value="1"/>
</dbReference>